<reference evidence="3 4" key="1">
    <citation type="submission" date="2020-04" db="EMBL/GenBank/DDBJ databases">
        <title>Perkinsus olseni comparative genomics.</title>
        <authorList>
            <person name="Bogema D.R."/>
        </authorList>
    </citation>
    <scope>NUCLEOTIDE SEQUENCE [LARGE SCALE GENOMIC DNA]</scope>
    <source>
        <strain evidence="3 4">ATCC PRA-207</strain>
    </source>
</reference>
<accession>A0A7J6QUW4</accession>
<organism evidence="3 4">
    <name type="scientific">Perkinsus olseni</name>
    <name type="common">Perkinsus atlanticus</name>
    <dbReference type="NCBI Taxonomy" id="32597"/>
    <lineage>
        <taxon>Eukaryota</taxon>
        <taxon>Sar</taxon>
        <taxon>Alveolata</taxon>
        <taxon>Perkinsozoa</taxon>
        <taxon>Perkinsea</taxon>
        <taxon>Perkinsida</taxon>
        <taxon>Perkinsidae</taxon>
        <taxon>Perkinsus</taxon>
    </lineage>
</organism>
<protein>
    <submittedName>
        <fullName evidence="3">Uncharacterized protein</fullName>
    </submittedName>
</protein>
<sequence>MLDDMLDGSSGRPDTVLVESFPARPSTAPELSSSSFTPPGHSVAVPYPPREIYSQMSKFVILVVDFSEAVLLSEGTPITFQALKSGIAEALGTDAEVKLVEMIMSSYTGLSRNPIQNDADLCDFYGAVQAETSSNEKAPSKTDILVQQLREHYEEVIASHVRKIEELQKGNSKLREKLKEREEDLSSLTGQLANKLSASEKDIAKRVKGELDEKLKAYEAKVAEKEKQFKAQLKQKGQQIVAQQREISDVRRELEKTREDLHSSEALVKEHLQTISEQNARIGELFLLYHGSLSSSSRRASVESAAARRSSVASVKPIEERSRFTFTVPHISDKIERYQKGRPYLSEEVNDITGLEFAQAELFPCGDITSRDGWCAIKSVTIGRQQKGPRVDVFEESLWWCRYGLLWANFCPIASLSEGGDDDDSDHDLTVTVEIHSARVIEEGDISDAESTASSGSAPGRCLACGKELACDWRPVTEDGARQRPDASPSSSPHHSRSPSPVRYDARGRRLPSPIETDPHSRYCRQHLPRTFHSAFDVRPRTTAGVGIRRLSSGGDNLPSCAAKPLAGREYS</sequence>
<feature type="coiled-coil region" evidence="1">
    <location>
        <begin position="157"/>
        <end position="267"/>
    </location>
</feature>
<comment type="caution">
    <text evidence="3">The sequence shown here is derived from an EMBL/GenBank/DDBJ whole genome shotgun (WGS) entry which is preliminary data.</text>
</comment>
<keyword evidence="1" id="KW-0175">Coiled coil</keyword>
<dbReference type="EMBL" id="JABANO010030404">
    <property type="protein sequence ID" value="KAF4711931.1"/>
    <property type="molecule type" value="Genomic_DNA"/>
</dbReference>
<dbReference type="Proteomes" id="UP000553632">
    <property type="component" value="Unassembled WGS sequence"/>
</dbReference>
<dbReference type="AlphaFoldDB" id="A0A7J6QUW4"/>
<feature type="compositionally biased region" description="Low complexity" evidence="2">
    <location>
        <begin position="488"/>
        <end position="501"/>
    </location>
</feature>
<evidence type="ECO:0000256" key="1">
    <source>
        <dbReference type="SAM" id="Coils"/>
    </source>
</evidence>
<feature type="region of interest" description="Disordered" evidence="2">
    <location>
        <begin position="479"/>
        <end position="521"/>
    </location>
</feature>
<feature type="region of interest" description="Disordered" evidence="2">
    <location>
        <begin position="547"/>
        <end position="572"/>
    </location>
</feature>
<gene>
    <name evidence="3" type="ORF">FOZ63_026227</name>
</gene>
<proteinExistence type="predicted"/>
<evidence type="ECO:0000256" key="2">
    <source>
        <dbReference type="SAM" id="MobiDB-lite"/>
    </source>
</evidence>
<evidence type="ECO:0000313" key="3">
    <source>
        <dbReference type="EMBL" id="KAF4711931.1"/>
    </source>
</evidence>
<evidence type="ECO:0000313" key="4">
    <source>
        <dbReference type="Proteomes" id="UP000553632"/>
    </source>
</evidence>
<name>A0A7J6QUW4_PEROL</name>
<keyword evidence="4" id="KW-1185">Reference proteome</keyword>